<feature type="compositionally biased region" description="Basic and acidic residues" evidence="7">
    <location>
        <begin position="330"/>
        <end position="340"/>
    </location>
</feature>
<dbReference type="AlphaFoldDB" id="A0A0P4R261"/>
<feature type="region of interest" description="Disordered" evidence="7">
    <location>
        <begin position="310"/>
        <end position="348"/>
    </location>
</feature>
<dbReference type="EMBL" id="BBNO01000002">
    <property type="protein sequence ID" value="GAO06920.1"/>
    <property type="molecule type" value="Genomic_DNA"/>
</dbReference>
<dbReference type="PANTHER" id="PTHR30572:SF4">
    <property type="entry name" value="ABC TRANSPORTER PERMEASE YTRF"/>
    <property type="match status" value="1"/>
</dbReference>
<dbReference type="InterPro" id="IPR050250">
    <property type="entry name" value="Macrolide_Exporter_MacB"/>
</dbReference>
<dbReference type="GO" id="GO:0022857">
    <property type="term" value="F:transmembrane transporter activity"/>
    <property type="evidence" value="ECO:0007669"/>
    <property type="project" value="TreeGrafter"/>
</dbReference>
<reference evidence="10 11" key="2">
    <citation type="journal article" date="2015" name="Stand. Genomic Sci.">
        <title>Draft genome sequence of marine-derived Streptomyces sp. TP-A0598, a producer of anti-MRSA antibiotic lydicamycins.</title>
        <authorList>
            <person name="Komaki H."/>
            <person name="Ichikawa N."/>
            <person name="Hosoyama A."/>
            <person name="Fujita N."/>
            <person name="Igarashi Y."/>
        </authorList>
    </citation>
    <scope>NUCLEOTIDE SEQUENCE [LARGE SCALE GENOMIC DNA]</scope>
    <source>
        <strain evidence="10 11">NBRC 110027</strain>
    </source>
</reference>
<dbReference type="OrthoDB" id="3223244at2"/>
<comment type="caution">
    <text evidence="10">The sequence shown here is derived from an EMBL/GenBank/DDBJ whole genome shotgun (WGS) entry which is preliminary data.</text>
</comment>
<gene>
    <name evidence="10" type="ORF">TPA0598_02_01580</name>
</gene>
<evidence type="ECO:0000256" key="1">
    <source>
        <dbReference type="ARBA" id="ARBA00004651"/>
    </source>
</evidence>
<dbReference type="RefSeq" id="WP_042150493.1">
    <property type="nucleotide sequence ID" value="NZ_BBNO01000002.1"/>
</dbReference>
<evidence type="ECO:0000313" key="10">
    <source>
        <dbReference type="EMBL" id="GAO06920.1"/>
    </source>
</evidence>
<protein>
    <recommendedName>
        <fullName evidence="9">ABC3 transporter permease C-terminal domain-containing protein</fullName>
    </recommendedName>
</protein>
<keyword evidence="5 8" id="KW-0472">Membrane</keyword>
<dbReference type="GO" id="GO:0005886">
    <property type="term" value="C:plasma membrane"/>
    <property type="evidence" value="ECO:0007669"/>
    <property type="project" value="UniProtKB-SubCell"/>
</dbReference>
<proteinExistence type="inferred from homology"/>
<evidence type="ECO:0000256" key="3">
    <source>
        <dbReference type="ARBA" id="ARBA00022692"/>
    </source>
</evidence>
<evidence type="ECO:0000256" key="4">
    <source>
        <dbReference type="ARBA" id="ARBA00022989"/>
    </source>
</evidence>
<feature type="domain" description="ABC3 transporter permease C-terminal" evidence="9">
    <location>
        <begin position="65"/>
        <end position="180"/>
    </location>
</feature>
<comment type="subcellular location">
    <subcellularLocation>
        <location evidence="1">Cell membrane</location>
        <topology evidence="1">Multi-pass membrane protein</topology>
    </subcellularLocation>
</comment>
<feature type="transmembrane region" description="Helical" evidence="8">
    <location>
        <begin position="225"/>
        <end position="248"/>
    </location>
</feature>
<organism evidence="10 11">
    <name type="scientific">Streptomyces lydicamycinicus</name>
    <dbReference type="NCBI Taxonomy" id="1546107"/>
    <lineage>
        <taxon>Bacteria</taxon>
        <taxon>Bacillati</taxon>
        <taxon>Actinomycetota</taxon>
        <taxon>Actinomycetes</taxon>
        <taxon>Kitasatosporales</taxon>
        <taxon>Streptomycetaceae</taxon>
        <taxon>Streptomyces</taxon>
    </lineage>
</organism>
<feature type="transmembrane region" description="Helical" evidence="8">
    <location>
        <begin position="56"/>
        <end position="80"/>
    </location>
</feature>
<feature type="transmembrane region" description="Helical" evidence="8">
    <location>
        <begin position="399"/>
        <end position="429"/>
    </location>
</feature>
<evidence type="ECO:0000256" key="2">
    <source>
        <dbReference type="ARBA" id="ARBA00022475"/>
    </source>
</evidence>
<evidence type="ECO:0000256" key="7">
    <source>
        <dbReference type="SAM" id="MobiDB-lite"/>
    </source>
</evidence>
<accession>A0A0P4R261</accession>
<sequence length="483" mass="50007">MFFLVLGSLRTRLWQYAGVLVVVVMSSALVTTLATVLDRVHQVSAEGGAEKAAGSLLGLVGGTSGLTAWLLVVNTMSLVVQQRRREIGALRTIGATPRQLRLEIVGESLVISLAGAAAGAGIGLATAGPTLAWLIRNGILEPGPTGGPSLPGFTAGVLGTTCIAVLAAWAATNGPMRISPIAALREAEVERRAMPTGRAVGALVMLGLAWASWDWYGRRSGPHEAINGTMALCLLLILSAWLLLPLLVRPIAALSAVPGRLLSRYSGTLAAANSAAATRRVAAMAGPVLIAAGLSAILLCGNSVSQHTDSRPAVVSASTRTTEPAAPETANERAAKETRQHQAPADTRQERNAVGLRILMVPLITFSAIGILNTLLLATRRRRQEFATLRLTGSTRGQLLRMLGWESAAVVLSGLSTATAVVSVSLAGLASRLSLPTPDLLTLLPWGPLAQVALGCAALGLLGVLVPGLLVLRVHPSQVARAD</sequence>
<feature type="transmembrane region" description="Helical" evidence="8">
    <location>
        <begin position="358"/>
        <end position="378"/>
    </location>
</feature>
<feature type="transmembrane region" description="Helical" evidence="8">
    <location>
        <begin position="12"/>
        <end position="36"/>
    </location>
</feature>
<comment type="similarity">
    <text evidence="6">Belongs to the ABC-4 integral membrane protein family.</text>
</comment>
<name>A0A0P4R261_9ACTN</name>
<keyword evidence="4 8" id="KW-1133">Transmembrane helix</keyword>
<evidence type="ECO:0000256" key="8">
    <source>
        <dbReference type="SAM" id="Phobius"/>
    </source>
</evidence>
<evidence type="ECO:0000256" key="6">
    <source>
        <dbReference type="ARBA" id="ARBA00038076"/>
    </source>
</evidence>
<keyword evidence="11" id="KW-1185">Reference proteome</keyword>
<feature type="transmembrane region" description="Helical" evidence="8">
    <location>
        <begin position="108"/>
        <end position="133"/>
    </location>
</feature>
<feature type="transmembrane region" description="Helical" evidence="8">
    <location>
        <begin position="193"/>
        <end position="213"/>
    </location>
</feature>
<feature type="transmembrane region" description="Helical" evidence="8">
    <location>
        <begin position="449"/>
        <end position="472"/>
    </location>
</feature>
<dbReference type="InterPro" id="IPR003838">
    <property type="entry name" value="ABC3_permease_C"/>
</dbReference>
<keyword evidence="3 8" id="KW-0812">Transmembrane</keyword>
<keyword evidence="2" id="KW-1003">Cell membrane</keyword>
<feature type="compositionally biased region" description="Low complexity" evidence="7">
    <location>
        <begin position="316"/>
        <end position="329"/>
    </location>
</feature>
<reference evidence="11" key="1">
    <citation type="submission" date="2014-09" db="EMBL/GenBank/DDBJ databases">
        <title>Whole genome shotgun sequence of Streptomyces sp. NBRC 110027.</title>
        <authorList>
            <person name="Komaki H."/>
            <person name="Ichikawa N."/>
            <person name="Katano-Makiyama Y."/>
            <person name="Hosoyama A."/>
            <person name="Hashimoto M."/>
            <person name="Uohara A."/>
            <person name="Kitahashi Y."/>
            <person name="Ohji S."/>
            <person name="Kimura A."/>
            <person name="Yamazoe A."/>
            <person name="Igarashi Y."/>
            <person name="Fujita N."/>
        </authorList>
    </citation>
    <scope>NUCLEOTIDE SEQUENCE [LARGE SCALE GENOMIC DNA]</scope>
    <source>
        <strain evidence="11">NBRC 110027</strain>
    </source>
</reference>
<feature type="transmembrane region" description="Helical" evidence="8">
    <location>
        <begin position="281"/>
        <end position="304"/>
    </location>
</feature>
<evidence type="ECO:0000313" key="11">
    <source>
        <dbReference type="Proteomes" id="UP000048965"/>
    </source>
</evidence>
<feature type="transmembrane region" description="Helical" evidence="8">
    <location>
        <begin position="153"/>
        <end position="172"/>
    </location>
</feature>
<feature type="domain" description="ABC3 transporter permease C-terminal" evidence="9">
    <location>
        <begin position="359"/>
        <end position="475"/>
    </location>
</feature>
<dbReference type="PANTHER" id="PTHR30572">
    <property type="entry name" value="MEMBRANE COMPONENT OF TRANSPORTER-RELATED"/>
    <property type="match status" value="1"/>
</dbReference>
<evidence type="ECO:0000256" key="5">
    <source>
        <dbReference type="ARBA" id="ARBA00023136"/>
    </source>
</evidence>
<evidence type="ECO:0000259" key="9">
    <source>
        <dbReference type="Pfam" id="PF02687"/>
    </source>
</evidence>
<dbReference type="Pfam" id="PF02687">
    <property type="entry name" value="FtsX"/>
    <property type="match status" value="2"/>
</dbReference>
<dbReference type="Proteomes" id="UP000048965">
    <property type="component" value="Unassembled WGS sequence"/>
</dbReference>